<evidence type="ECO:0000313" key="3">
    <source>
        <dbReference type="Proteomes" id="UP000229901"/>
    </source>
</evidence>
<dbReference type="Pfam" id="PF01966">
    <property type="entry name" value="HD"/>
    <property type="match status" value="1"/>
</dbReference>
<reference evidence="3" key="1">
    <citation type="submission" date="2017-09" db="EMBL/GenBank/DDBJ databases">
        <title>Depth-based differentiation of microbial function through sediment-hosted aquifers and enrichment of novel symbionts in the deep terrestrial subsurface.</title>
        <authorList>
            <person name="Probst A.J."/>
            <person name="Ladd B."/>
            <person name="Jarett J.K."/>
            <person name="Geller-Mcgrath D.E."/>
            <person name="Sieber C.M.K."/>
            <person name="Emerson J.B."/>
            <person name="Anantharaman K."/>
            <person name="Thomas B.C."/>
            <person name="Malmstrom R."/>
            <person name="Stieglmeier M."/>
            <person name="Klingl A."/>
            <person name="Woyke T."/>
            <person name="Ryan C.M."/>
            <person name="Banfield J.F."/>
        </authorList>
    </citation>
    <scope>NUCLEOTIDE SEQUENCE [LARGE SCALE GENOMIC DNA]</scope>
</reference>
<dbReference type="EMBL" id="PFAP01000003">
    <property type="protein sequence ID" value="PIR94540.1"/>
    <property type="molecule type" value="Genomic_DNA"/>
</dbReference>
<gene>
    <name evidence="2" type="ORF">COT97_00650</name>
</gene>
<feature type="domain" description="HD" evidence="1">
    <location>
        <begin position="28"/>
        <end position="127"/>
    </location>
</feature>
<accession>A0A2H0V865</accession>
<dbReference type="SUPFAM" id="SSF109604">
    <property type="entry name" value="HD-domain/PDEase-like"/>
    <property type="match status" value="1"/>
</dbReference>
<protein>
    <recommendedName>
        <fullName evidence="1">HD domain-containing protein</fullName>
    </recommendedName>
</protein>
<sequence length="197" mass="22680">MDSNLQQFKDHVIKAAANPDFIHHAWFVDYHLIIVEQIALELCKKHPDADKNIILLLVWLHDYGKILDINHEHKTTLSMGPKVLTEFGFNNEVIKLALDYIRQIDAHAEMDLSKASIEVKIVSSADAAAHLIGPFYQVYLHENPNKSLKDLMSSNKLKVKKEWSEKIVLPEIKKAFLDRYNLILEQNGDLPNNYLTK</sequence>
<dbReference type="Gene3D" id="1.10.3210.10">
    <property type="entry name" value="Hypothetical protein af1432"/>
    <property type="match status" value="1"/>
</dbReference>
<evidence type="ECO:0000259" key="1">
    <source>
        <dbReference type="Pfam" id="PF01966"/>
    </source>
</evidence>
<comment type="caution">
    <text evidence="2">The sequence shown here is derived from an EMBL/GenBank/DDBJ whole genome shotgun (WGS) entry which is preliminary data.</text>
</comment>
<dbReference type="InterPro" id="IPR006674">
    <property type="entry name" value="HD_domain"/>
</dbReference>
<dbReference type="AlphaFoldDB" id="A0A2H0V865"/>
<proteinExistence type="predicted"/>
<name>A0A2H0V865_9BACT</name>
<dbReference type="Proteomes" id="UP000229901">
    <property type="component" value="Unassembled WGS sequence"/>
</dbReference>
<evidence type="ECO:0000313" key="2">
    <source>
        <dbReference type="EMBL" id="PIR94540.1"/>
    </source>
</evidence>
<organism evidence="2 3">
    <name type="scientific">Candidatus Falkowbacteria bacterium CG10_big_fil_rev_8_21_14_0_10_39_11</name>
    <dbReference type="NCBI Taxonomy" id="1974565"/>
    <lineage>
        <taxon>Bacteria</taxon>
        <taxon>Candidatus Falkowiibacteriota</taxon>
    </lineage>
</organism>